<name>A0A1M6N820_REIAG</name>
<feature type="domain" description="ABC transmembrane type-2" evidence="9">
    <location>
        <begin position="190"/>
        <end position="423"/>
    </location>
</feature>
<keyword evidence="11" id="KW-1185">Reference proteome</keyword>
<dbReference type="GO" id="GO:0140359">
    <property type="term" value="F:ABC-type transporter activity"/>
    <property type="evidence" value="ECO:0007669"/>
    <property type="project" value="InterPro"/>
</dbReference>
<dbReference type="PANTHER" id="PTHR30294:SF38">
    <property type="entry name" value="TRANSPORT PERMEASE PROTEIN"/>
    <property type="match status" value="1"/>
</dbReference>
<keyword evidence="4" id="KW-1003">Cell membrane</keyword>
<dbReference type="InterPro" id="IPR013525">
    <property type="entry name" value="ABC2_TM"/>
</dbReference>
<evidence type="ECO:0000256" key="5">
    <source>
        <dbReference type="ARBA" id="ARBA00022692"/>
    </source>
</evidence>
<dbReference type="AlphaFoldDB" id="A0A1M6N820"/>
<evidence type="ECO:0000256" key="3">
    <source>
        <dbReference type="ARBA" id="ARBA00022448"/>
    </source>
</evidence>
<evidence type="ECO:0000259" key="9">
    <source>
        <dbReference type="PROSITE" id="PS51012"/>
    </source>
</evidence>
<evidence type="ECO:0000313" key="11">
    <source>
        <dbReference type="Proteomes" id="UP000184474"/>
    </source>
</evidence>
<evidence type="ECO:0000256" key="7">
    <source>
        <dbReference type="ARBA" id="ARBA00023136"/>
    </source>
</evidence>
<dbReference type="PROSITE" id="PS51012">
    <property type="entry name" value="ABC_TM2"/>
    <property type="match status" value="1"/>
</dbReference>
<dbReference type="STRING" id="156994.SAMN04488028_102142"/>
<gene>
    <name evidence="10" type="ORF">SAMN04488028_102142</name>
</gene>
<feature type="transmembrane region" description="Helical" evidence="8">
    <location>
        <begin position="266"/>
        <end position="290"/>
    </location>
</feature>
<dbReference type="GO" id="GO:0005886">
    <property type="term" value="C:plasma membrane"/>
    <property type="evidence" value="ECO:0007669"/>
    <property type="project" value="UniProtKB-SubCell"/>
</dbReference>
<comment type="similarity">
    <text evidence="2">Belongs to the ABC-2 integral membrane protein family.</text>
</comment>
<keyword evidence="6 8" id="KW-1133">Transmembrane helix</keyword>
<dbReference type="InterPro" id="IPR047817">
    <property type="entry name" value="ABC2_TM_bact-type"/>
</dbReference>
<dbReference type="PANTHER" id="PTHR30294">
    <property type="entry name" value="MEMBRANE COMPONENT OF ABC TRANSPORTER YHHJ-RELATED"/>
    <property type="match status" value="1"/>
</dbReference>
<proteinExistence type="inferred from homology"/>
<dbReference type="RefSeq" id="WP_073120898.1">
    <property type="nucleotide sequence ID" value="NZ_FRAA01000002.1"/>
</dbReference>
<accession>A0A1M6N820</accession>
<keyword evidence="7 8" id="KW-0472">Membrane</keyword>
<evidence type="ECO:0000256" key="1">
    <source>
        <dbReference type="ARBA" id="ARBA00004651"/>
    </source>
</evidence>
<comment type="subcellular location">
    <subcellularLocation>
        <location evidence="1">Cell membrane</location>
        <topology evidence="1">Multi-pass membrane protein</topology>
    </subcellularLocation>
</comment>
<evidence type="ECO:0000256" key="2">
    <source>
        <dbReference type="ARBA" id="ARBA00007783"/>
    </source>
</evidence>
<evidence type="ECO:0000256" key="6">
    <source>
        <dbReference type="ARBA" id="ARBA00022989"/>
    </source>
</evidence>
<evidence type="ECO:0000256" key="8">
    <source>
        <dbReference type="SAM" id="Phobius"/>
    </source>
</evidence>
<dbReference type="InterPro" id="IPR051449">
    <property type="entry name" value="ABC-2_transporter_component"/>
</dbReference>
<evidence type="ECO:0000256" key="4">
    <source>
        <dbReference type="ARBA" id="ARBA00022475"/>
    </source>
</evidence>
<keyword evidence="5 8" id="KW-0812">Transmembrane</keyword>
<dbReference type="Proteomes" id="UP000184474">
    <property type="component" value="Unassembled WGS sequence"/>
</dbReference>
<dbReference type="Pfam" id="PF12698">
    <property type="entry name" value="ABC2_membrane_3"/>
    <property type="match status" value="1"/>
</dbReference>
<feature type="transmembrane region" description="Helical" evidence="8">
    <location>
        <begin position="228"/>
        <end position="245"/>
    </location>
</feature>
<feature type="transmembrane region" description="Helical" evidence="8">
    <location>
        <begin position="342"/>
        <end position="362"/>
    </location>
</feature>
<feature type="transmembrane region" description="Helical" evidence="8">
    <location>
        <begin position="310"/>
        <end position="330"/>
    </location>
</feature>
<sequence length="427" mass="47130">MNRVIATCIKELKLLAHDRTGITVLFLMPMMLVVIMTLIQNEAYKSLNESGIPVLLVNYDLDSLGYAIERGFAENPMCDLTLDHGEQFASIDKVREKVLHGEYLIALIIPSGATERLRTELGQMMDSYLDGDSAISVEQAFSQVEFQIITDPLARESFVMAMSSGLKEVIASIKTKVFFQIVTSKINGVLGTSNEVKFPDDDFFVFEESSAAAGAAESYEPNAVQHNVPAWAIFSIFFIVLPLAGSMISERTTGVYVRMHTFPGSYIMILSGKIITYICIALLQFLIVLALGKFLLPLMGLPILHIGTHWGALAVLTLAVSVTAVGYGFLIGTVFDTPQQSAIFGGISVLIMSALGGIWVPLNIMPEHMQQIANISPLNWALKGYYELFIKSGGWAEIQWQVLKLTLFFVLSVSLSYYFHKIKRSLA</sequence>
<feature type="transmembrane region" description="Helical" evidence="8">
    <location>
        <begin position="398"/>
        <end position="419"/>
    </location>
</feature>
<protein>
    <submittedName>
        <fullName evidence="10">ABC-2 type transport system permease protein</fullName>
    </submittedName>
</protein>
<reference evidence="11" key="1">
    <citation type="submission" date="2016-11" db="EMBL/GenBank/DDBJ databases">
        <authorList>
            <person name="Varghese N."/>
            <person name="Submissions S."/>
        </authorList>
    </citation>
    <scope>NUCLEOTIDE SEQUENCE [LARGE SCALE GENOMIC DNA]</scope>
    <source>
        <strain evidence="11">DSM 26134</strain>
    </source>
</reference>
<organism evidence="10 11">
    <name type="scientific">Reichenbachiella agariperforans</name>
    <dbReference type="NCBI Taxonomy" id="156994"/>
    <lineage>
        <taxon>Bacteria</taxon>
        <taxon>Pseudomonadati</taxon>
        <taxon>Bacteroidota</taxon>
        <taxon>Cytophagia</taxon>
        <taxon>Cytophagales</taxon>
        <taxon>Reichenbachiellaceae</taxon>
        <taxon>Reichenbachiella</taxon>
    </lineage>
</organism>
<evidence type="ECO:0000313" key="10">
    <source>
        <dbReference type="EMBL" id="SHJ91812.1"/>
    </source>
</evidence>
<keyword evidence="3" id="KW-0813">Transport</keyword>
<dbReference type="EMBL" id="FRAA01000002">
    <property type="protein sequence ID" value="SHJ91812.1"/>
    <property type="molecule type" value="Genomic_DNA"/>
</dbReference>
<feature type="transmembrane region" description="Helical" evidence="8">
    <location>
        <begin position="21"/>
        <end position="39"/>
    </location>
</feature>